<keyword evidence="2" id="KW-0808">Transferase</keyword>
<dbReference type="AlphaFoldDB" id="A0A934RVL6"/>
<dbReference type="SUPFAM" id="SSF55729">
    <property type="entry name" value="Acyl-CoA N-acyltransferases (Nat)"/>
    <property type="match status" value="1"/>
</dbReference>
<proteinExistence type="predicted"/>
<comment type="caution">
    <text evidence="4">The sequence shown here is derived from an EMBL/GenBank/DDBJ whole genome shotgun (WGS) entry which is preliminary data.</text>
</comment>
<dbReference type="InterPro" id="IPR007041">
    <property type="entry name" value="Arg_succinylTrfase_AstA/AruG"/>
</dbReference>
<dbReference type="Pfam" id="PF04958">
    <property type="entry name" value="AstA"/>
    <property type="match status" value="1"/>
</dbReference>
<dbReference type="EMBL" id="JAENIL010000005">
    <property type="protein sequence ID" value="MBK1875969.1"/>
    <property type="molecule type" value="Genomic_DNA"/>
</dbReference>
<dbReference type="GO" id="GO:0008791">
    <property type="term" value="F:arginine N-succinyltransferase activity"/>
    <property type="evidence" value="ECO:0007669"/>
    <property type="project" value="InterPro"/>
</dbReference>
<keyword evidence="3" id="KW-0012">Acyltransferase</keyword>
<evidence type="ECO:0000256" key="2">
    <source>
        <dbReference type="ARBA" id="ARBA00022679"/>
    </source>
</evidence>
<dbReference type="Proteomes" id="UP000617628">
    <property type="component" value="Unassembled WGS sequence"/>
</dbReference>
<keyword evidence="5" id="KW-1185">Reference proteome</keyword>
<evidence type="ECO:0000256" key="3">
    <source>
        <dbReference type="ARBA" id="ARBA00023315"/>
    </source>
</evidence>
<dbReference type="PANTHER" id="PTHR30420:SF1">
    <property type="entry name" value="ARGININE N-SUCCINYLTRANSFERASE"/>
    <property type="match status" value="1"/>
</dbReference>
<dbReference type="GO" id="GO:0006527">
    <property type="term" value="P:L-arginine catabolic process"/>
    <property type="evidence" value="ECO:0007669"/>
    <property type="project" value="InterPro"/>
</dbReference>
<organism evidence="4 5">
    <name type="scientific">Pelagicoccus mobilis</name>
    <dbReference type="NCBI Taxonomy" id="415221"/>
    <lineage>
        <taxon>Bacteria</taxon>
        <taxon>Pseudomonadati</taxon>
        <taxon>Verrucomicrobiota</taxon>
        <taxon>Opitutia</taxon>
        <taxon>Puniceicoccales</taxon>
        <taxon>Pelagicoccaceae</taxon>
        <taxon>Pelagicoccus</taxon>
    </lineage>
</organism>
<dbReference type="InterPro" id="IPR016181">
    <property type="entry name" value="Acyl_CoA_acyltransferase"/>
</dbReference>
<reference evidence="4" key="1">
    <citation type="submission" date="2021-01" db="EMBL/GenBank/DDBJ databases">
        <title>Modified the classification status of verrucomicrobia.</title>
        <authorList>
            <person name="Feng X."/>
        </authorList>
    </citation>
    <scope>NUCLEOTIDE SEQUENCE</scope>
    <source>
        <strain evidence="4">KCTC 13126</strain>
    </source>
</reference>
<dbReference type="Gene3D" id="3.40.630.30">
    <property type="match status" value="1"/>
</dbReference>
<protein>
    <submittedName>
        <fullName evidence="4">Arginine N-succinyltransferase</fullName>
    </submittedName>
</protein>
<keyword evidence="1" id="KW-0056">Arginine metabolism</keyword>
<evidence type="ECO:0000313" key="4">
    <source>
        <dbReference type="EMBL" id="MBK1875969.1"/>
    </source>
</evidence>
<accession>A0A934RVL6</accession>
<dbReference type="PANTHER" id="PTHR30420">
    <property type="entry name" value="N-SUCCINYLARGININE DIHYDROLASE"/>
    <property type="match status" value="1"/>
</dbReference>
<dbReference type="RefSeq" id="WP_200354185.1">
    <property type="nucleotide sequence ID" value="NZ_JAENIL010000005.1"/>
</dbReference>
<name>A0A934RVL6_9BACT</name>
<evidence type="ECO:0000313" key="5">
    <source>
        <dbReference type="Proteomes" id="UP000617628"/>
    </source>
</evidence>
<gene>
    <name evidence="4" type="ORF">JIN87_03755</name>
</gene>
<sequence>MEPNSAYVLRPAKLEDLPSLVDLVSHLTDSITSIPQDKEFLEKRIHKSLRAFYPNIDQAGDEQYLFVLEGPEGIVGTSAIIARVGGFQPFYTYKIERENFANADLKLEKSHPTLTLKASHDGPTEIGSLYLRPDCRHSGLGRLLSLGRFLFIARFPKRFRSQILAELRGFLDEQGKSPFWEQVAKPFFEQEFSEADFLSGLGNKSFIRDLMPRHPLYTELLPQEVQSVIGRVHNHTAPAKAILEREGFEAIEEVDIFDAGPILQASRGSVRCLKEARSYEIESLVPESELSNSPWLAANGQLDYKACITSADTQEDSCSLSEVAASSLGLQAGDTVWLTPLFPKS</sequence>
<evidence type="ECO:0000256" key="1">
    <source>
        <dbReference type="ARBA" id="ARBA00022503"/>
    </source>
</evidence>
<dbReference type="NCBIfam" id="TIGR03243">
    <property type="entry name" value="arg_catab_AOST"/>
    <property type="match status" value="1"/>
</dbReference>